<name>A6J5Y5_RAT</name>
<accession>A6J5Y5</accession>
<proteinExistence type="predicted"/>
<protein>
    <submittedName>
        <fullName evidence="2">PET112-like (Yeast) (Predicted), isoform CRA_a</fullName>
    </submittedName>
</protein>
<feature type="region of interest" description="Disordered" evidence="1">
    <location>
        <begin position="1"/>
        <end position="21"/>
    </location>
</feature>
<evidence type="ECO:0000313" key="2">
    <source>
        <dbReference type="EMBL" id="EDM00804.1"/>
    </source>
</evidence>
<sequence length="46" mass="5317">MRVSSQTPRPERQPSWKTSSQSISLTLWKWSMMVAAVTKEIVILKL</sequence>
<gene>
    <name evidence="2" type="primary">Pet112l_predicted</name>
    <name evidence="2" type="ORF">rCG_62776</name>
</gene>
<dbReference type="EMBL" id="CH473976">
    <property type="protein sequence ID" value="EDM00804.1"/>
    <property type="molecule type" value="Genomic_DNA"/>
</dbReference>
<dbReference type="Proteomes" id="UP000234681">
    <property type="component" value="Chromosome 2"/>
</dbReference>
<organism evidence="2 3">
    <name type="scientific">Rattus norvegicus</name>
    <name type="common">Rat</name>
    <dbReference type="NCBI Taxonomy" id="10116"/>
    <lineage>
        <taxon>Eukaryota</taxon>
        <taxon>Metazoa</taxon>
        <taxon>Chordata</taxon>
        <taxon>Craniata</taxon>
        <taxon>Vertebrata</taxon>
        <taxon>Euteleostomi</taxon>
        <taxon>Mammalia</taxon>
        <taxon>Eutheria</taxon>
        <taxon>Euarchontoglires</taxon>
        <taxon>Glires</taxon>
        <taxon>Rodentia</taxon>
        <taxon>Myomorpha</taxon>
        <taxon>Muroidea</taxon>
        <taxon>Muridae</taxon>
        <taxon>Murinae</taxon>
        <taxon>Rattus</taxon>
    </lineage>
</organism>
<evidence type="ECO:0000313" key="3">
    <source>
        <dbReference type="Proteomes" id="UP000234681"/>
    </source>
</evidence>
<reference evidence="2 3" key="1">
    <citation type="submission" date="2005-09" db="EMBL/GenBank/DDBJ databases">
        <authorList>
            <person name="Mural R.J."/>
            <person name="Li P.W."/>
            <person name="Adams M.D."/>
            <person name="Amanatides P.G."/>
            <person name="Baden-Tillson H."/>
            <person name="Barnstead M."/>
            <person name="Chin S.H."/>
            <person name="Dew I."/>
            <person name="Evans C.A."/>
            <person name="Ferriera S."/>
            <person name="Flanigan M."/>
            <person name="Fosler C."/>
            <person name="Glodek A."/>
            <person name="Gu Z."/>
            <person name="Holt R.A."/>
            <person name="Jennings D."/>
            <person name="Kraft C.L."/>
            <person name="Lu F."/>
            <person name="Nguyen T."/>
            <person name="Nusskern D.R."/>
            <person name="Pfannkoch C.M."/>
            <person name="Sitter C."/>
            <person name="Sutton G.G."/>
            <person name="Venter J.C."/>
            <person name="Wang Z."/>
            <person name="Woodage T."/>
            <person name="Zheng X.H."/>
            <person name="Zhong F."/>
        </authorList>
    </citation>
    <scope>NUCLEOTIDE SEQUENCE [LARGE SCALE GENOMIC DNA]</scope>
    <source>
        <strain>BN</strain>
        <strain evidence="3">Sprague-Dawley</strain>
    </source>
</reference>
<dbReference type="AlphaFoldDB" id="A6J5Y5"/>
<evidence type="ECO:0000256" key="1">
    <source>
        <dbReference type="SAM" id="MobiDB-lite"/>
    </source>
</evidence>
<feature type="non-terminal residue" evidence="2">
    <location>
        <position position="46"/>
    </location>
</feature>